<dbReference type="Gene3D" id="3.10.20.340">
    <property type="entry name" value="ArgJ beta chain, C-terminal domain"/>
    <property type="match status" value="1"/>
</dbReference>
<feature type="active site" description="Nucleophile" evidence="10">
    <location>
        <position position="224"/>
    </location>
</feature>
<accession>A0A3G8JFK3</accession>
<feature type="chain" id="PRO_5023571574" description="Arginine biosynthesis bifunctional protein ArgJ beta chain" evidence="10">
    <location>
        <begin position="224"/>
        <end position="428"/>
    </location>
</feature>
<dbReference type="Gene3D" id="3.30.2330.10">
    <property type="entry name" value="arginine biosynthesis bifunctional protein suprefamily"/>
    <property type="match status" value="1"/>
</dbReference>
<dbReference type="InterPro" id="IPR002813">
    <property type="entry name" value="Arg_biosynth_ArgJ"/>
</dbReference>
<evidence type="ECO:0000313" key="13">
    <source>
        <dbReference type="Proteomes" id="UP000271469"/>
    </source>
</evidence>
<dbReference type="GO" id="GO:0006526">
    <property type="term" value="P:L-arginine biosynthetic process"/>
    <property type="evidence" value="ECO:0007669"/>
    <property type="project" value="UniProtKB-UniRule"/>
</dbReference>
<dbReference type="NCBIfam" id="NF003802">
    <property type="entry name" value="PRK05388.1"/>
    <property type="match status" value="1"/>
</dbReference>
<dbReference type="PANTHER" id="PTHR23100">
    <property type="entry name" value="ARGININE BIOSYNTHESIS BIFUNCTIONAL PROTEIN ARGJ"/>
    <property type="match status" value="1"/>
</dbReference>
<dbReference type="HAMAP" id="MF_01106">
    <property type="entry name" value="ArgJ"/>
    <property type="match status" value="1"/>
</dbReference>
<evidence type="ECO:0000256" key="10">
    <source>
        <dbReference type="HAMAP-Rule" id="MF_01106"/>
    </source>
</evidence>
<evidence type="ECO:0000256" key="7">
    <source>
        <dbReference type="ARBA" id="ARBA00022813"/>
    </source>
</evidence>
<keyword evidence="6 10" id="KW-0808">Transferase</keyword>
<feature type="binding site" evidence="10">
    <location>
        <position position="423"/>
    </location>
    <ligand>
        <name>substrate</name>
    </ligand>
</feature>
<dbReference type="GO" id="GO:0004358">
    <property type="term" value="F:L-glutamate N-acetyltransferase activity, acting on acetyl-L-ornithine as donor"/>
    <property type="evidence" value="ECO:0007669"/>
    <property type="project" value="UniProtKB-UniRule"/>
</dbReference>
<comment type="similarity">
    <text evidence="1 10">Belongs to the ArgJ family.</text>
</comment>
<dbReference type="NCBIfam" id="TIGR00120">
    <property type="entry name" value="ArgJ"/>
    <property type="match status" value="1"/>
</dbReference>
<feature type="site" description="Cleavage; by autolysis" evidence="10">
    <location>
        <begin position="223"/>
        <end position="224"/>
    </location>
</feature>
<comment type="subunit">
    <text evidence="2 10">Heterotetramer of two alpha and two beta chains.</text>
</comment>
<dbReference type="OrthoDB" id="9804242at2"/>
<dbReference type="InterPro" id="IPR016117">
    <property type="entry name" value="ArgJ-like_dom_sf"/>
</dbReference>
<evidence type="ECO:0000256" key="6">
    <source>
        <dbReference type="ARBA" id="ARBA00022679"/>
    </source>
</evidence>
<dbReference type="EMBL" id="CP033972">
    <property type="protein sequence ID" value="AZG43866.1"/>
    <property type="molecule type" value="Genomic_DNA"/>
</dbReference>
<name>A0A3G8JFK3_9ACTN</name>
<comment type="catalytic activity">
    <reaction evidence="10">
        <text>N(2)-acetyl-L-ornithine + L-glutamate = N-acetyl-L-glutamate + L-ornithine</text>
        <dbReference type="Rhea" id="RHEA:15349"/>
        <dbReference type="ChEBI" id="CHEBI:29985"/>
        <dbReference type="ChEBI" id="CHEBI:44337"/>
        <dbReference type="ChEBI" id="CHEBI:46911"/>
        <dbReference type="ChEBI" id="CHEBI:57805"/>
        <dbReference type="EC" id="2.3.1.35"/>
    </reaction>
</comment>
<comment type="pathway">
    <text evidence="10">Amino-acid biosynthesis; L-arginine biosynthesis; L-ornithine and N-acetyl-L-glutamate from L-glutamate and N(2)-acetyl-L-ornithine (cyclic): step 1/1.</text>
</comment>
<gene>
    <name evidence="10 12" type="primary">argJ</name>
    <name evidence="12" type="ORF">D7316_00437</name>
</gene>
<keyword evidence="7 10" id="KW-0068">Autocatalytic cleavage</keyword>
<feature type="binding site" evidence="10">
    <location>
        <position position="190"/>
    </location>
    <ligand>
        <name>substrate</name>
    </ligand>
</feature>
<proteinExistence type="inferred from homology"/>
<dbReference type="EC" id="2.3.1.35" evidence="10"/>
<dbReference type="GO" id="GO:0006592">
    <property type="term" value="P:ornithine biosynthetic process"/>
    <property type="evidence" value="ECO:0007669"/>
    <property type="project" value="TreeGrafter"/>
</dbReference>
<evidence type="ECO:0000256" key="8">
    <source>
        <dbReference type="ARBA" id="ARBA00023268"/>
    </source>
</evidence>
<evidence type="ECO:0000256" key="1">
    <source>
        <dbReference type="ARBA" id="ARBA00006774"/>
    </source>
</evidence>
<dbReference type="Pfam" id="PF01960">
    <property type="entry name" value="ArgJ"/>
    <property type="match status" value="1"/>
</dbReference>
<comment type="function">
    <text evidence="10">Catalyzes two activities which are involved in the cyclic version of arginine biosynthesis: the synthesis of N-acetylglutamate from glutamate and acetyl-CoA as the acetyl donor, and of ornithine by transacetylation between N(2)-acetylornithine and glutamate.</text>
</comment>
<evidence type="ECO:0000256" key="11">
    <source>
        <dbReference type="SAM" id="MobiDB-lite"/>
    </source>
</evidence>
<dbReference type="EC" id="2.3.1.1" evidence="10"/>
<keyword evidence="13" id="KW-1185">Reference proteome</keyword>
<comment type="subcellular location">
    <subcellularLocation>
        <location evidence="10">Cytoplasm</location>
    </subcellularLocation>
</comment>
<feature type="binding site" evidence="10">
    <location>
        <position position="428"/>
    </location>
    <ligand>
        <name>substrate</name>
    </ligand>
</feature>
<feature type="region of interest" description="Disordered" evidence="11">
    <location>
        <begin position="1"/>
        <end position="31"/>
    </location>
</feature>
<keyword evidence="9 10" id="KW-0012">Acyltransferase</keyword>
<organism evidence="12 13">
    <name type="scientific">Gordonia insulae</name>
    <dbReference type="NCBI Taxonomy" id="2420509"/>
    <lineage>
        <taxon>Bacteria</taxon>
        <taxon>Bacillati</taxon>
        <taxon>Actinomycetota</taxon>
        <taxon>Actinomycetes</taxon>
        <taxon>Mycobacteriales</taxon>
        <taxon>Gordoniaceae</taxon>
        <taxon>Gordonia</taxon>
    </lineage>
</organism>
<dbReference type="GO" id="GO:0005737">
    <property type="term" value="C:cytoplasm"/>
    <property type="evidence" value="ECO:0007669"/>
    <property type="project" value="UniProtKB-SubCell"/>
</dbReference>
<feature type="binding site" evidence="10">
    <location>
        <position position="224"/>
    </location>
    <ligand>
        <name>substrate</name>
    </ligand>
</feature>
<dbReference type="GO" id="GO:0004042">
    <property type="term" value="F:L-glutamate N-acetyltransferase activity"/>
    <property type="evidence" value="ECO:0007669"/>
    <property type="project" value="UniProtKB-UniRule"/>
</dbReference>
<dbReference type="InterPro" id="IPR042195">
    <property type="entry name" value="ArgJ_beta_C"/>
</dbReference>
<evidence type="ECO:0000313" key="12">
    <source>
        <dbReference type="EMBL" id="AZG43866.1"/>
    </source>
</evidence>
<comment type="catalytic activity">
    <reaction evidence="10">
        <text>L-glutamate + acetyl-CoA = N-acetyl-L-glutamate + CoA + H(+)</text>
        <dbReference type="Rhea" id="RHEA:24292"/>
        <dbReference type="ChEBI" id="CHEBI:15378"/>
        <dbReference type="ChEBI" id="CHEBI:29985"/>
        <dbReference type="ChEBI" id="CHEBI:44337"/>
        <dbReference type="ChEBI" id="CHEBI:57287"/>
        <dbReference type="ChEBI" id="CHEBI:57288"/>
        <dbReference type="EC" id="2.3.1.1"/>
    </reaction>
</comment>
<evidence type="ECO:0000256" key="9">
    <source>
        <dbReference type="ARBA" id="ARBA00023315"/>
    </source>
</evidence>
<reference evidence="12 13" key="1">
    <citation type="submission" date="2018-11" db="EMBL/GenBank/DDBJ databases">
        <title>Gordonia insulae sp. nov., isolated from an island soil.</title>
        <authorList>
            <person name="Kim Y.S."/>
            <person name="Kim S.B."/>
        </authorList>
    </citation>
    <scope>NUCLEOTIDE SEQUENCE [LARGE SCALE GENOMIC DNA]</scope>
    <source>
        <strain evidence="12 13">MMS17-SY073</strain>
    </source>
</reference>
<keyword evidence="8 10" id="KW-0511">Multifunctional enzyme</keyword>
<dbReference type="PANTHER" id="PTHR23100:SF0">
    <property type="entry name" value="ARGININE BIOSYNTHESIS BIFUNCTIONAL PROTEIN ARGJ, MITOCHONDRIAL"/>
    <property type="match status" value="1"/>
</dbReference>
<evidence type="ECO:0000256" key="2">
    <source>
        <dbReference type="ARBA" id="ARBA00011475"/>
    </source>
</evidence>
<evidence type="ECO:0000256" key="5">
    <source>
        <dbReference type="ARBA" id="ARBA00022605"/>
    </source>
</evidence>
<dbReference type="KEGG" id="gom:D7316_00437"/>
<dbReference type="AlphaFoldDB" id="A0A3G8JFK3"/>
<keyword evidence="3 10" id="KW-0963">Cytoplasm</keyword>
<protein>
    <recommendedName>
        <fullName evidence="10">Arginine biosynthesis bifunctional protein ArgJ</fullName>
    </recommendedName>
    <domain>
        <recommendedName>
            <fullName evidence="10">Glutamate N-acetyltransferase</fullName>
            <ecNumber evidence="10">2.3.1.35</ecNumber>
        </recommendedName>
        <alternativeName>
            <fullName evidence="10">Ornithine acetyltransferase</fullName>
            <shortName evidence="10">OATase</shortName>
        </alternativeName>
        <alternativeName>
            <fullName evidence="10">Ornithine transacetylase</fullName>
        </alternativeName>
    </domain>
    <domain>
        <recommendedName>
            <fullName evidence="10">Amino-acid acetyltransferase</fullName>
            <ecNumber evidence="10">2.3.1.1</ecNumber>
        </recommendedName>
        <alternativeName>
            <fullName evidence="10">N-acetylglutamate synthase</fullName>
            <shortName evidence="10">AGSase</shortName>
        </alternativeName>
    </domain>
    <component>
        <recommendedName>
            <fullName evidence="10">Arginine biosynthesis bifunctional protein ArgJ alpha chain</fullName>
        </recommendedName>
    </component>
    <component>
        <recommendedName>
            <fullName evidence="10">Arginine biosynthesis bifunctional protein ArgJ beta chain</fullName>
        </recommendedName>
    </component>
</protein>
<dbReference type="FunFam" id="3.10.20.340:FF:000005">
    <property type="entry name" value="Arginine biosynthesis bifunctional protein ArgJ"/>
    <property type="match status" value="1"/>
</dbReference>
<keyword evidence="4 10" id="KW-0055">Arginine biosynthesis</keyword>
<feature type="site" description="Involved in the stabilization of negative charge on the oxyanion by the formation of the oxyanion hole" evidence="10">
    <location>
        <position position="152"/>
    </location>
</feature>
<sequence>MASQQSTGASGVNGDATDSDDRITPGAPLDAPRLVREQGVTAPLGFRAAGIAAGIKASGAADLALVFNEGPDYSAAGVFTRNQVKAAPVLWSQQVLTTGRLRAVILNSGGANACTGPGGFQDTHATAEAVAEALSNWGTETGAVEVAVCSTGLIGDRLPMDKVLAGVTEIVHEMGGGLSGGTDAAHAIMTTDTVPKQVALHHPQGWNVGGMAKGAGMLAPSLATMLCVLTTDANATAEQLDAALRKATARTLDRLDVDGSTSTNDTVLLLSSGASQIPVVQEDLDAAVYAVCDDLAAQMMADAEGVTKRVVITVAGAVSEDDAVVVARTVARDSLVKTALFGSDPNWGRVLAAVGISPVTIDPDRITVSFNGSPVCVNGCGAPGARDVDLSGADIAVRIELGLGDASASIRTTDLSHAYVEENSAYSS</sequence>
<evidence type="ECO:0000256" key="3">
    <source>
        <dbReference type="ARBA" id="ARBA00022490"/>
    </source>
</evidence>
<feature type="binding site" evidence="10">
    <location>
        <position position="213"/>
    </location>
    <ligand>
        <name>substrate</name>
    </ligand>
</feature>
<dbReference type="SUPFAM" id="SSF56266">
    <property type="entry name" value="DmpA/ArgJ-like"/>
    <property type="match status" value="1"/>
</dbReference>
<feature type="compositionally biased region" description="Polar residues" evidence="11">
    <location>
        <begin position="1"/>
        <end position="10"/>
    </location>
</feature>
<dbReference type="Gene3D" id="3.60.70.12">
    <property type="entry name" value="L-amino peptidase D-ALA esterase/amidase"/>
    <property type="match status" value="1"/>
</dbReference>
<dbReference type="CDD" id="cd02152">
    <property type="entry name" value="OAT"/>
    <property type="match status" value="1"/>
</dbReference>
<evidence type="ECO:0000256" key="4">
    <source>
        <dbReference type="ARBA" id="ARBA00022571"/>
    </source>
</evidence>
<feature type="binding site" evidence="10">
    <location>
        <position position="304"/>
    </location>
    <ligand>
        <name>substrate</name>
    </ligand>
</feature>
<comment type="pathway">
    <text evidence="10">Amino-acid biosynthesis; L-arginine biosynthesis; N(2)-acetyl-L-ornithine from L-glutamate: step 1/4.</text>
</comment>
<feature type="chain" id="PRO_5023571575" description="Arginine biosynthesis bifunctional protein ArgJ alpha chain" evidence="10">
    <location>
        <begin position="1"/>
        <end position="223"/>
    </location>
</feature>
<dbReference type="UniPathway" id="UPA00068">
    <property type="reaction ID" value="UER00106"/>
</dbReference>
<keyword evidence="5 10" id="KW-0028">Amino-acid biosynthesis</keyword>
<dbReference type="Proteomes" id="UP000271469">
    <property type="component" value="Chromosome"/>
</dbReference>
<feature type="site" description="Involved in the stabilization of negative charge on the oxyanion by the formation of the oxyanion hole" evidence="10">
    <location>
        <position position="151"/>
    </location>
</feature>